<proteinExistence type="predicted"/>
<feature type="chain" id="PRO_5019182333" description="YD repeat-containing protein" evidence="1">
    <location>
        <begin position="23"/>
        <end position="242"/>
    </location>
</feature>
<evidence type="ECO:0000313" key="3">
    <source>
        <dbReference type="Proteomes" id="UP000290433"/>
    </source>
</evidence>
<keyword evidence="1" id="KW-0732">Signal</keyword>
<dbReference type="AlphaFoldDB" id="A0A444W184"/>
<dbReference type="EMBL" id="JUIV01000003">
    <property type="protein sequence ID" value="RYJ39573.1"/>
    <property type="molecule type" value="Genomic_DNA"/>
</dbReference>
<dbReference type="Proteomes" id="UP000290433">
    <property type="component" value="Unassembled WGS sequence"/>
</dbReference>
<accession>A0A444W184</accession>
<evidence type="ECO:0000256" key="1">
    <source>
        <dbReference type="SAM" id="SignalP"/>
    </source>
</evidence>
<reference evidence="2 3" key="1">
    <citation type="submission" date="2014-12" db="EMBL/GenBank/DDBJ databases">
        <title>Genome sequence of Flavobacterium anhuiense RCM74.</title>
        <authorList>
            <person name="Kim J.F."/>
            <person name="Song J.Y."/>
            <person name="Kwak M.-J."/>
            <person name="Lee S.-W."/>
        </authorList>
    </citation>
    <scope>NUCLEOTIDE SEQUENCE [LARGE SCALE GENOMIC DNA]</scope>
    <source>
        <strain evidence="2 3">RCM74</strain>
    </source>
</reference>
<gene>
    <name evidence="2" type="ORF">NU08_1242</name>
</gene>
<feature type="signal peptide" evidence="1">
    <location>
        <begin position="1"/>
        <end position="22"/>
    </location>
</feature>
<evidence type="ECO:0000313" key="2">
    <source>
        <dbReference type="EMBL" id="RYJ39573.1"/>
    </source>
</evidence>
<sequence length="242" mass="27662">MRKITYLLCISLFIFTSCSSESDTPQNTETSTVPKKQIISRLDSPVTIDFVFDGNKIVSSTHSDNYVVKYTYKGDLITKKESSDLTNEYSYTDGKLTTYLRKLTGRDYYDKYSYTYVSNDVVSFVVSRITISTGAEEVISAKNIYTLKDGNIIKYETSSSVTTYKYDNKNSPMRNVLGFNKIFEEQPQVSSSVNNVTSYSVTLSNNSSYTNEITYTYNDHNFPTEINYYHGQSIAFTNKYSY</sequence>
<protein>
    <recommendedName>
        <fullName evidence="4">YD repeat-containing protein</fullName>
    </recommendedName>
</protein>
<comment type="caution">
    <text evidence="2">The sequence shown here is derived from an EMBL/GenBank/DDBJ whole genome shotgun (WGS) entry which is preliminary data.</text>
</comment>
<evidence type="ECO:0008006" key="4">
    <source>
        <dbReference type="Google" id="ProtNLM"/>
    </source>
</evidence>
<organism evidence="2 3">
    <name type="scientific">Flavobacterium anhuiense</name>
    <dbReference type="NCBI Taxonomy" id="459526"/>
    <lineage>
        <taxon>Bacteria</taxon>
        <taxon>Pseudomonadati</taxon>
        <taxon>Bacteroidota</taxon>
        <taxon>Flavobacteriia</taxon>
        <taxon>Flavobacteriales</taxon>
        <taxon>Flavobacteriaceae</taxon>
        <taxon>Flavobacterium</taxon>
    </lineage>
</organism>
<name>A0A444W184_9FLAO</name>
<dbReference type="PROSITE" id="PS51257">
    <property type="entry name" value="PROKAR_LIPOPROTEIN"/>
    <property type="match status" value="1"/>
</dbReference>